<dbReference type="InterPro" id="IPR000582">
    <property type="entry name" value="Acyl-CoA-binding_protein"/>
</dbReference>
<dbReference type="Gene3D" id="1.20.80.10">
    <property type="match status" value="1"/>
</dbReference>
<comment type="similarity">
    <text evidence="1">Belongs to the ACBP family.</text>
</comment>
<evidence type="ECO:0000259" key="3">
    <source>
        <dbReference type="PROSITE" id="PS51228"/>
    </source>
</evidence>
<dbReference type="OrthoDB" id="71307at2759"/>
<keyword evidence="2" id="KW-0446">Lipid-binding</keyword>
<dbReference type="Pfam" id="PF00887">
    <property type="entry name" value="ACBP"/>
    <property type="match status" value="1"/>
</dbReference>
<gene>
    <name evidence="4" type="ORF">CJ030_MR5G016627</name>
</gene>
<dbReference type="Proteomes" id="UP000516437">
    <property type="component" value="Chromosome 5"/>
</dbReference>
<dbReference type="SUPFAM" id="SSF47027">
    <property type="entry name" value="Acyl-CoA binding protein"/>
    <property type="match status" value="1"/>
</dbReference>
<dbReference type="AlphaFoldDB" id="A0A6A1VSG7"/>
<comment type="caution">
    <text evidence="4">The sequence shown here is derived from an EMBL/GenBank/DDBJ whole genome shotgun (WGS) entry which is preliminary data.</text>
</comment>
<evidence type="ECO:0000313" key="4">
    <source>
        <dbReference type="EMBL" id="KAB1214877.1"/>
    </source>
</evidence>
<feature type="domain" description="ACB" evidence="3">
    <location>
        <begin position="184"/>
        <end position="274"/>
    </location>
</feature>
<keyword evidence="5" id="KW-1185">Reference proteome</keyword>
<dbReference type="InterPro" id="IPR035984">
    <property type="entry name" value="Acyl-CoA-binding_sf"/>
</dbReference>
<dbReference type="PANTHER" id="PTHR23310:SF105">
    <property type="entry name" value="ACYL-COA-BINDING DOMAIN-CONTAINING PROTEIN 5"/>
    <property type="match status" value="1"/>
</dbReference>
<evidence type="ECO:0000256" key="2">
    <source>
        <dbReference type="ARBA" id="ARBA00023121"/>
    </source>
</evidence>
<accession>A0A6A1VSG7</accession>
<reference evidence="4 5" key="1">
    <citation type="journal article" date="2019" name="Plant Biotechnol. J.">
        <title>The red bayberry genome and genetic basis of sex determination.</title>
        <authorList>
            <person name="Jia H.M."/>
            <person name="Jia H.J."/>
            <person name="Cai Q.L."/>
            <person name="Wang Y."/>
            <person name="Zhao H.B."/>
            <person name="Yang W.F."/>
            <person name="Wang G.Y."/>
            <person name="Li Y.H."/>
            <person name="Zhan D.L."/>
            <person name="Shen Y.T."/>
            <person name="Niu Q.F."/>
            <person name="Chang L."/>
            <person name="Qiu J."/>
            <person name="Zhao L."/>
            <person name="Xie H.B."/>
            <person name="Fu W.Y."/>
            <person name="Jin J."/>
            <person name="Li X.W."/>
            <person name="Jiao Y."/>
            <person name="Zhou C.C."/>
            <person name="Tu T."/>
            <person name="Chai C.Y."/>
            <person name="Gao J.L."/>
            <person name="Fan L.J."/>
            <person name="van de Weg E."/>
            <person name="Wang J.Y."/>
            <person name="Gao Z.S."/>
        </authorList>
    </citation>
    <scope>NUCLEOTIDE SEQUENCE [LARGE SCALE GENOMIC DNA]</scope>
    <source>
        <tissue evidence="4">Leaves</tissue>
    </source>
</reference>
<proteinExistence type="inferred from homology"/>
<dbReference type="PANTHER" id="PTHR23310">
    <property type="entry name" value="ACYL-COA-BINDING PROTEIN, ACBP"/>
    <property type="match status" value="1"/>
</dbReference>
<dbReference type="GO" id="GO:0000062">
    <property type="term" value="F:fatty-acyl-CoA binding"/>
    <property type="evidence" value="ECO:0007669"/>
    <property type="project" value="InterPro"/>
</dbReference>
<dbReference type="InterPro" id="IPR014352">
    <property type="entry name" value="FERM/acyl-CoA-bd_prot_sf"/>
</dbReference>
<dbReference type="GO" id="GO:0006631">
    <property type="term" value="P:fatty acid metabolic process"/>
    <property type="evidence" value="ECO:0007669"/>
    <property type="project" value="TreeGrafter"/>
</dbReference>
<sequence length="390" mass="43534">MELLLGLLLIAFSLTLSFVVAMLLSAAFSGDRNITSTLGSSDDSTEKWVMPVPKLESKRRVGFFEKIDKNDNKTVREKLEVKEFVGGGCEPPKNDIRGEKPIEEVSGRGGVEGWGDNLVDGSLKREKLSEIELEAVKVETDSTKDVLVYGRDKGSEYDKNGDDGVRDKLFDLEDDWEGIERTELEKVFGAAVVFVGSANNADLISTLGSDVKTQLYGLHKIATQGPCHEPQPMALKLSARAKWNAWQRLGNMDQEVAMELYITLLSRSIPGWMQDNFMVDNRQVFQEVEACRKLASDSKASPSIQPVAVKKRDLHGRQCKEKHGTYHWGVEHYYILQIMGKLTSYSFRNVQGQRHAAIAHHHQSGISQNTHSKDADVALRIGGINLFINQ</sequence>
<protein>
    <submittedName>
        <fullName evidence="4">Acyl-CoA-binding domain-containing protein 3</fullName>
    </submittedName>
</protein>
<dbReference type="PROSITE" id="PS51228">
    <property type="entry name" value="ACB_2"/>
    <property type="match status" value="1"/>
</dbReference>
<name>A0A6A1VSG7_9ROSI</name>
<dbReference type="EMBL" id="RXIC02000023">
    <property type="protein sequence ID" value="KAB1214877.1"/>
    <property type="molecule type" value="Genomic_DNA"/>
</dbReference>
<organism evidence="4 5">
    <name type="scientific">Morella rubra</name>
    <name type="common">Chinese bayberry</name>
    <dbReference type="NCBI Taxonomy" id="262757"/>
    <lineage>
        <taxon>Eukaryota</taxon>
        <taxon>Viridiplantae</taxon>
        <taxon>Streptophyta</taxon>
        <taxon>Embryophyta</taxon>
        <taxon>Tracheophyta</taxon>
        <taxon>Spermatophyta</taxon>
        <taxon>Magnoliopsida</taxon>
        <taxon>eudicotyledons</taxon>
        <taxon>Gunneridae</taxon>
        <taxon>Pentapetalae</taxon>
        <taxon>rosids</taxon>
        <taxon>fabids</taxon>
        <taxon>Fagales</taxon>
        <taxon>Myricaceae</taxon>
        <taxon>Morella</taxon>
    </lineage>
</organism>
<evidence type="ECO:0000313" key="5">
    <source>
        <dbReference type="Proteomes" id="UP000516437"/>
    </source>
</evidence>
<evidence type="ECO:0000256" key="1">
    <source>
        <dbReference type="ARBA" id="ARBA00005567"/>
    </source>
</evidence>
<dbReference type="SMR" id="A0A6A1VSG7"/>